<keyword evidence="6" id="KW-1185">Reference proteome</keyword>
<name>A0AAN6WK24_9PEZI</name>
<evidence type="ECO:0000313" key="6">
    <source>
        <dbReference type="Proteomes" id="UP001302126"/>
    </source>
</evidence>
<gene>
    <name evidence="5" type="ORF">QBC35DRAFT_544200</name>
</gene>
<feature type="signal peptide" evidence="3">
    <location>
        <begin position="1"/>
        <end position="22"/>
    </location>
</feature>
<dbReference type="InterPro" id="IPR008922">
    <property type="entry name" value="Di-copper_centre_dom_sf"/>
</dbReference>
<dbReference type="InterPro" id="IPR002227">
    <property type="entry name" value="Tyrosinase_Cu-bd"/>
</dbReference>
<keyword evidence="1" id="KW-0479">Metal-binding</keyword>
<evidence type="ECO:0000256" key="1">
    <source>
        <dbReference type="ARBA" id="ARBA00022723"/>
    </source>
</evidence>
<dbReference type="PRINTS" id="PR00092">
    <property type="entry name" value="TYROSINASE"/>
</dbReference>
<dbReference type="AlphaFoldDB" id="A0AAN6WK24"/>
<feature type="domain" description="Tyrosinase copper-binding" evidence="4">
    <location>
        <begin position="333"/>
        <end position="344"/>
    </location>
</feature>
<dbReference type="SUPFAM" id="SSF48056">
    <property type="entry name" value="Di-copper centre-containing domain"/>
    <property type="match status" value="1"/>
</dbReference>
<keyword evidence="2" id="KW-0560">Oxidoreductase</keyword>
<proteinExistence type="predicted"/>
<dbReference type="PANTHER" id="PTHR11474:SF125">
    <property type="entry name" value="N-ACETYL-6-HYDROXYTRYPTOPHAN OXIDASE IVOB-RELATED"/>
    <property type="match status" value="1"/>
</dbReference>
<evidence type="ECO:0000256" key="2">
    <source>
        <dbReference type="ARBA" id="ARBA00023002"/>
    </source>
</evidence>
<feature type="chain" id="PRO_5042968931" description="Tyrosinase copper-binding domain-containing protein" evidence="3">
    <location>
        <begin position="23"/>
        <end position="416"/>
    </location>
</feature>
<dbReference type="PROSITE" id="PS00498">
    <property type="entry name" value="TYROSINASE_2"/>
    <property type="match status" value="1"/>
</dbReference>
<reference evidence="5" key="1">
    <citation type="journal article" date="2023" name="Mol. Phylogenet. Evol.">
        <title>Genome-scale phylogeny and comparative genomics of the fungal order Sordariales.</title>
        <authorList>
            <person name="Hensen N."/>
            <person name="Bonometti L."/>
            <person name="Westerberg I."/>
            <person name="Brannstrom I.O."/>
            <person name="Guillou S."/>
            <person name="Cros-Aarteil S."/>
            <person name="Calhoun S."/>
            <person name="Haridas S."/>
            <person name="Kuo A."/>
            <person name="Mondo S."/>
            <person name="Pangilinan J."/>
            <person name="Riley R."/>
            <person name="LaButti K."/>
            <person name="Andreopoulos B."/>
            <person name="Lipzen A."/>
            <person name="Chen C."/>
            <person name="Yan M."/>
            <person name="Daum C."/>
            <person name="Ng V."/>
            <person name="Clum A."/>
            <person name="Steindorff A."/>
            <person name="Ohm R.A."/>
            <person name="Martin F."/>
            <person name="Silar P."/>
            <person name="Natvig D.O."/>
            <person name="Lalanne C."/>
            <person name="Gautier V."/>
            <person name="Ament-Velasquez S.L."/>
            <person name="Kruys A."/>
            <person name="Hutchinson M.I."/>
            <person name="Powell A.J."/>
            <person name="Barry K."/>
            <person name="Miller A.N."/>
            <person name="Grigoriev I.V."/>
            <person name="Debuchy R."/>
            <person name="Gladieux P."/>
            <person name="Hiltunen Thoren M."/>
            <person name="Johannesson H."/>
        </authorList>
    </citation>
    <scope>NUCLEOTIDE SEQUENCE</scope>
    <source>
        <strain evidence="5">PSN309</strain>
    </source>
</reference>
<dbReference type="PANTHER" id="PTHR11474">
    <property type="entry name" value="TYROSINASE FAMILY MEMBER"/>
    <property type="match status" value="1"/>
</dbReference>
<dbReference type="GO" id="GO:0016491">
    <property type="term" value="F:oxidoreductase activity"/>
    <property type="evidence" value="ECO:0007669"/>
    <property type="project" value="UniProtKB-KW"/>
</dbReference>
<dbReference type="GO" id="GO:0046872">
    <property type="term" value="F:metal ion binding"/>
    <property type="evidence" value="ECO:0007669"/>
    <property type="project" value="UniProtKB-KW"/>
</dbReference>
<protein>
    <recommendedName>
        <fullName evidence="4">Tyrosinase copper-binding domain-containing protein</fullName>
    </recommendedName>
</protein>
<evidence type="ECO:0000313" key="5">
    <source>
        <dbReference type="EMBL" id="KAK4183281.1"/>
    </source>
</evidence>
<evidence type="ECO:0000259" key="4">
    <source>
        <dbReference type="PROSITE" id="PS00498"/>
    </source>
</evidence>
<accession>A0AAN6WK24</accession>
<comment type="caution">
    <text evidence="5">The sequence shown here is derived from an EMBL/GenBank/DDBJ whole genome shotgun (WGS) entry which is preliminary data.</text>
</comment>
<dbReference type="Pfam" id="PF00264">
    <property type="entry name" value="Tyrosinase"/>
    <property type="match status" value="1"/>
</dbReference>
<evidence type="ECO:0000256" key="3">
    <source>
        <dbReference type="SAM" id="SignalP"/>
    </source>
</evidence>
<dbReference type="EMBL" id="MU864561">
    <property type="protein sequence ID" value="KAK4183281.1"/>
    <property type="molecule type" value="Genomic_DNA"/>
</dbReference>
<sequence length="416" mass="46295">MKIISLLAFAISGVGVFPKVLAHPHRTTRPDHVVKFRRNQSVDDMTESPTLVQLYDQAHEAVQYEVWKHDQTTACTSEKLVFRREYGSLTRQEKLDYINAVKCLQTLPARTPANVSSGARSRFDDFIVTHIQQTLSIHFTGNFQPWHRWFVYQYEKALRDECGYTGYQPYWDWPKYASAPQDSPMFDGSETSIGGNGNYIPHDGAVIVPPPGTGGINISLPSGLGGGFVTTGAFAHMQVNLGPVVPLQDGTPTGPEFGLGYNPRGLKRDLGPLANTRFANYTTVLDLLQKPDIDCYRYLLDGTPWEPEIGPHGGIHYTIGGDPGGDLFTGPGDPAFYLHHSMMDRMWSTWQALGGFGGNRFTNFGTGNYSHVTWGNFPPSDFTKLTDKIDMGYAAPSTTIDKVMSTVSEEFCYFYF</sequence>
<dbReference type="Gene3D" id="1.10.1280.10">
    <property type="entry name" value="Di-copper center containing domain from catechol oxidase"/>
    <property type="match status" value="1"/>
</dbReference>
<reference evidence="5" key="2">
    <citation type="submission" date="2023-05" db="EMBL/GenBank/DDBJ databases">
        <authorList>
            <consortium name="Lawrence Berkeley National Laboratory"/>
            <person name="Steindorff A."/>
            <person name="Hensen N."/>
            <person name="Bonometti L."/>
            <person name="Westerberg I."/>
            <person name="Brannstrom I.O."/>
            <person name="Guillou S."/>
            <person name="Cros-Aarteil S."/>
            <person name="Calhoun S."/>
            <person name="Haridas S."/>
            <person name="Kuo A."/>
            <person name="Mondo S."/>
            <person name="Pangilinan J."/>
            <person name="Riley R."/>
            <person name="Labutti K."/>
            <person name="Andreopoulos B."/>
            <person name="Lipzen A."/>
            <person name="Chen C."/>
            <person name="Yanf M."/>
            <person name="Daum C."/>
            <person name="Ng V."/>
            <person name="Clum A."/>
            <person name="Ohm R."/>
            <person name="Martin F."/>
            <person name="Silar P."/>
            <person name="Natvig D."/>
            <person name="Lalanne C."/>
            <person name="Gautier V."/>
            <person name="Ament-Velasquez S.L."/>
            <person name="Kruys A."/>
            <person name="Hutchinson M.I."/>
            <person name="Powell A.J."/>
            <person name="Barry K."/>
            <person name="Miller A.N."/>
            <person name="Grigoriev I.V."/>
            <person name="Debuchy R."/>
            <person name="Gladieux P."/>
            <person name="Thoren M.H."/>
            <person name="Johannesson H."/>
        </authorList>
    </citation>
    <scope>NUCLEOTIDE SEQUENCE</scope>
    <source>
        <strain evidence="5">PSN309</strain>
    </source>
</reference>
<dbReference type="InterPro" id="IPR050316">
    <property type="entry name" value="Tyrosinase/Hemocyanin"/>
</dbReference>
<dbReference type="Proteomes" id="UP001302126">
    <property type="component" value="Unassembled WGS sequence"/>
</dbReference>
<organism evidence="5 6">
    <name type="scientific">Podospora australis</name>
    <dbReference type="NCBI Taxonomy" id="1536484"/>
    <lineage>
        <taxon>Eukaryota</taxon>
        <taxon>Fungi</taxon>
        <taxon>Dikarya</taxon>
        <taxon>Ascomycota</taxon>
        <taxon>Pezizomycotina</taxon>
        <taxon>Sordariomycetes</taxon>
        <taxon>Sordariomycetidae</taxon>
        <taxon>Sordariales</taxon>
        <taxon>Podosporaceae</taxon>
        <taxon>Podospora</taxon>
    </lineage>
</organism>
<keyword evidence="3" id="KW-0732">Signal</keyword>